<keyword evidence="3" id="KW-1185">Reference proteome</keyword>
<dbReference type="Pfam" id="PF09865">
    <property type="entry name" value="DUF2092"/>
    <property type="match status" value="1"/>
</dbReference>
<gene>
    <name evidence="2" type="ordered locus">Sinac_4705</name>
</gene>
<keyword evidence="1" id="KW-0472">Membrane</keyword>
<dbReference type="HOGENOM" id="CLU_711508_0_0_0"/>
<keyword evidence="1" id="KW-1133">Transmembrane helix</keyword>
<dbReference type="KEGG" id="saci:Sinac_4705"/>
<organism evidence="2 3">
    <name type="scientific">Singulisphaera acidiphila (strain ATCC BAA-1392 / DSM 18658 / VKM B-2454 / MOB10)</name>
    <dbReference type="NCBI Taxonomy" id="886293"/>
    <lineage>
        <taxon>Bacteria</taxon>
        <taxon>Pseudomonadati</taxon>
        <taxon>Planctomycetota</taxon>
        <taxon>Planctomycetia</taxon>
        <taxon>Isosphaerales</taxon>
        <taxon>Isosphaeraceae</taxon>
        <taxon>Singulisphaera</taxon>
    </lineage>
</organism>
<dbReference type="Proteomes" id="UP000010798">
    <property type="component" value="Chromosome"/>
</dbReference>
<reference evidence="2 3" key="1">
    <citation type="submission" date="2012-02" db="EMBL/GenBank/DDBJ databases">
        <title>Complete sequence of chromosome of Singulisphaera acidiphila DSM 18658.</title>
        <authorList>
            <consortium name="US DOE Joint Genome Institute (JGI-PGF)"/>
            <person name="Lucas S."/>
            <person name="Copeland A."/>
            <person name="Lapidus A."/>
            <person name="Glavina del Rio T."/>
            <person name="Dalin E."/>
            <person name="Tice H."/>
            <person name="Bruce D."/>
            <person name="Goodwin L."/>
            <person name="Pitluck S."/>
            <person name="Peters L."/>
            <person name="Ovchinnikova G."/>
            <person name="Chertkov O."/>
            <person name="Kyrpides N."/>
            <person name="Mavromatis K."/>
            <person name="Ivanova N."/>
            <person name="Brettin T."/>
            <person name="Detter J.C."/>
            <person name="Han C."/>
            <person name="Larimer F."/>
            <person name="Land M."/>
            <person name="Hauser L."/>
            <person name="Markowitz V."/>
            <person name="Cheng J.-F."/>
            <person name="Hugenholtz P."/>
            <person name="Woyke T."/>
            <person name="Wu D."/>
            <person name="Tindall B."/>
            <person name="Pomrenke H."/>
            <person name="Brambilla E."/>
            <person name="Klenk H.-P."/>
            <person name="Eisen J.A."/>
        </authorList>
    </citation>
    <scope>NUCLEOTIDE SEQUENCE [LARGE SCALE GENOMIC DNA]</scope>
    <source>
        <strain evidence="3">ATCC BAA-1392 / DSM 18658 / VKM B-2454 / MOB10</strain>
    </source>
</reference>
<name>L0DHP7_SINAD</name>
<dbReference type="Gene3D" id="2.50.20.10">
    <property type="entry name" value="Lipoprotein localisation LolA/LolB/LppX"/>
    <property type="match status" value="1"/>
</dbReference>
<evidence type="ECO:0000256" key="1">
    <source>
        <dbReference type="SAM" id="Phobius"/>
    </source>
</evidence>
<dbReference type="AlphaFoldDB" id="L0DHP7"/>
<dbReference type="RefSeq" id="WP_015247993.1">
    <property type="nucleotide sequence ID" value="NC_019892.1"/>
</dbReference>
<proteinExistence type="predicted"/>
<evidence type="ECO:0000313" key="2">
    <source>
        <dbReference type="EMBL" id="AGA28879.1"/>
    </source>
</evidence>
<evidence type="ECO:0000313" key="3">
    <source>
        <dbReference type="Proteomes" id="UP000010798"/>
    </source>
</evidence>
<dbReference type="eggNOG" id="COG2834">
    <property type="taxonomic scope" value="Bacteria"/>
</dbReference>
<accession>L0DHP7</accession>
<protein>
    <submittedName>
        <fullName evidence="2">Uncharacterized protein</fullName>
    </submittedName>
</protein>
<dbReference type="OrthoDB" id="291826at2"/>
<dbReference type="InterPro" id="IPR019207">
    <property type="entry name" value="DUF2092"/>
</dbReference>
<dbReference type="EMBL" id="CP003364">
    <property type="protein sequence ID" value="AGA28879.1"/>
    <property type="molecule type" value="Genomic_DNA"/>
</dbReference>
<keyword evidence="1" id="KW-0812">Transmembrane</keyword>
<feature type="transmembrane region" description="Helical" evidence="1">
    <location>
        <begin position="57"/>
        <end position="77"/>
    </location>
</feature>
<sequence length="388" mass="42668">MMPDDQLDQILLTFRDVDIPDGPPPEIVSRTLADLQREAPGPRLFSLHERIRTMPPIVRIAAALLIAAGTTGIVSVMTSGQKGPGIAFADAIEHVRAAHTITYTMRIGDDPTPFRVSRMEPGLIRTEMPGGGVNIMDRNRGKTLTLNPADKTATLIESKADVQAGGEDMIDKLRHFRGKPEQDLGEQVLDGRPARGFRLSAGGWSSVIWIETKTDLPIRMETKLNSGADGTKTVVFRDFVFDAPLDESLFRMTPPEGYKTQVIPLAMDQVPSVEKDLVDLFGEYAKRSGGRFPNDLQMPSLLDVLKEIKLTKAGLDEATNAWIAKVGKGIGLVWAMPTDSTPYYTGKGVQLGQADRPIFRYRPQGSKTYRVIYGDLTVKDEEPGQIPK</sequence>